<keyword evidence="1" id="KW-0472">Membrane</keyword>
<evidence type="ECO:0000256" key="1">
    <source>
        <dbReference type="SAM" id="Phobius"/>
    </source>
</evidence>
<name>A0A376G915_9FLAO</name>
<proteinExistence type="predicted"/>
<dbReference type="EMBL" id="UFXS01000001">
    <property type="protein sequence ID" value="STD55743.1"/>
    <property type="molecule type" value="Genomic_DNA"/>
</dbReference>
<sequence>MTTMKNKEQMSAIKNLDDLRMAKRKLKLQMKVAENKHENSFVNKAVNLVTNLKSDTSFTSSKVESALNWAGDKASKKYPMKGITKILISGLIMIAVPIITNKIQEYIEEKL</sequence>
<dbReference type="AlphaFoldDB" id="A0A376G915"/>
<dbReference type="STRING" id="343874.GCA_000805695_01608"/>
<evidence type="ECO:0000313" key="3">
    <source>
        <dbReference type="Proteomes" id="UP000254737"/>
    </source>
</evidence>
<protein>
    <submittedName>
        <fullName evidence="2">Uncharacterized protein</fullName>
    </submittedName>
</protein>
<evidence type="ECO:0000313" key="2">
    <source>
        <dbReference type="EMBL" id="STD55743.1"/>
    </source>
</evidence>
<dbReference type="Proteomes" id="UP000254737">
    <property type="component" value="Unassembled WGS sequence"/>
</dbReference>
<reference evidence="2 3" key="1">
    <citation type="submission" date="2018-06" db="EMBL/GenBank/DDBJ databases">
        <authorList>
            <consortium name="Pathogen Informatics"/>
            <person name="Doyle S."/>
        </authorList>
    </citation>
    <scope>NUCLEOTIDE SEQUENCE [LARGE SCALE GENOMIC DNA]</scope>
    <source>
        <strain evidence="2 3">NCTC13456</strain>
    </source>
</reference>
<feature type="transmembrane region" description="Helical" evidence="1">
    <location>
        <begin position="82"/>
        <end position="100"/>
    </location>
</feature>
<organism evidence="2 3">
    <name type="scientific">Empedobacter falsenii</name>
    <dbReference type="NCBI Taxonomy" id="343874"/>
    <lineage>
        <taxon>Bacteria</taxon>
        <taxon>Pseudomonadati</taxon>
        <taxon>Bacteroidota</taxon>
        <taxon>Flavobacteriia</taxon>
        <taxon>Flavobacteriales</taxon>
        <taxon>Weeksellaceae</taxon>
        <taxon>Empedobacter</taxon>
    </lineage>
</organism>
<keyword evidence="1" id="KW-1133">Transmembrane helix</keyword>
<gene>
    <name evidence="2" type="ORF">NCTC13456_01723</name>
</gene>
<accession>A0A376G915</accession>
<keyword evidence="1" id="KW-0812">Transmembrane</keyword>